<keyword evidence="1" id="KW-0812">Transmembrane</keyword>
<keyword evidence="1" id="KW-1133">Transmembrane helix</keyword>
<dbReference type="AlphaFoldDB" id="A0AAU6WDS4"/>
<dbReference type="PANTHER" id="PTHR32251:SF17">
    <property type="entry name" value="STEROID 5-ALPHA REDUCTASE C-TERMINAL DOMAIN-CONTAINING PROTEIN"/>
    <property type="match status" value="1"/>
</dbReference>
<dbReference type="RefSeq" id="WP_345471686.1">
    <property type="nucleotide sequence ID" value="NZ_CP125942.1"/>
</dbReference>
<feature type="transmembrane region" description="Helical" evidence="1">
    <location>
        <begin position="239"/>
        <end position="260"/>
    </location>
</feature>
<dbReference type="InterPro" id="IPR010721">
    <property type="entry name" value="UstE-like"/>
</dbReference>
<sequence length="289" mass="32195">MKSKERKALTAMPVVLLLGVILALSGSDGGLTWGSMPLFALAVLTSFIVQWVAFIPSFLGQTERFYDLTGTLTYTAVTLLLLLLAPEVHSRSLLLAFMVLAWTLRLGIFLFRRVNRDGKDDRFDQIKPSFIRFFGVWTIQGLWVSFTAATAWAAMTSEHASELDGFALAGFVIWAIGLGVESLADHQKSIFKRDPENKGEFISSGLWSKSRHPNYFGEILLWIGVAVVAAPALQHWQWVVMISPVFVAVLLIKISGVPLLEAKAESKWGGRSDYEAYKENTPVLIPKFW</sequence>
<name>A0AAU6WDS4_9MICC</name>
<accession>A0AAU6WDS4</accession>
<keyword evidence="3" id="KW-1185">Reference proteome</keyword>
<feature type="transmembrane region" description="Helical" evidence="1">
    <location>
        <begin position="92"/>
        <end position="111"/>
    </location>
</feature>
<feature type="transmembrane region" description="Helical" evidence="1">
    <location>
        <begin position="215"/>
        <end position="233"/>
    </location>
</feature>
<dbReference type="Pfam" id="PF06966">
    <property type="entry name" value="DUF1295"/>
    <property type="match status" value="1"/>
</dbReference>
<dbReference type="GO" id="GO:0016020">
    <property type="term" value="C:membrane"/>
    <property type="evidence" value="ECO:0007669"/>
    <property type="project" value="TreeGrafter"/>
</dbReference>
<evidence type="ECO:0000256" key="1">
    <source>
        <dbReference type="SAM" id="Phobius"/>
    </source>
</evidence>
<dbReference type="PANTHER" id="PTHR32251">
    <property type="entry name" value="3-OXO-5-ALPHA-STEROID 4-DEHYDROGENASE"/>
    <property type="match status" value="1"/>
</dbReference>
<feature type="transmembrane region" description="Helical" evidence="1">
    <location>
        <begin position="33"/>
        <end position="53"/>
    </location>
</feature>
<proteinExistence type="predicted"/>
<protein>
    <submittedName>
        <fullName evidence="2">DUF1295 domain-containing protein</fullName>
    </submittedName>
</protein>
<evidence type="ECO:0000313" key="2">
    <source>
        <dbReference type="EMBL" id="XAO45830.1"/>
    </source>
</evidence>
<dbReference type="Gene3D" id="1.20.120.1630">
    <property type="match status" value="1"/>
</dbReference>
<gene>
    <name evidence="2" type="ORF">QMQ05_16085</name>
</gene>
<keyword evidence="1" id="KW-0472">Membrane</keyword>
<organism evidence="2 3">
    <name type="scientific">Glutamicibacter ectropisis</name>
    <dbReference type="NCBI Taxonomy" id="3046593"/>
    <lineage>
        <taxon>Bacteria</taxon>
        <taxon>Bacillati</taxon>
        <taxon>Actinomycetota</taxon>
        <taxon>Actinomycetes</taxon>
        <taxon>Micrococcales</taxon>
        <taxon>Micrococcaceae</taxon>
        <taxon>Glutamicibacter</taxon>
    </lineage>
</organism>
<feature type="transmembrane region" description="Helical" evidence="1">
    <location>
        <begin position="131"/>
        <end position="154"/>
    </location>
</feature>
<feature type="transmembrane region" description="Helical" evidence="1">
    <location>
        <begin position="65"/>
        <end position="86"/>
    </location>
</feature>
<dbReference type="Proteomes" id="UP001486888">
    <property type="component" value="Chromosome"/>
</dbReference>
<dbReference type="PROSITE" id="PS50244">
    <property type="entry name" value="S5A_REDUCTASE"/>
    <property type="match status" value="1"/>
</dbReference>
<feature type="transmembrane region" description="Helical" evidence="1">
    <location>
        <begin position="166"/>
        <end position="184"/>
    </location>
</feature>
<dbReference type="EMBL" id="CP125942">
    <property type="protein sequence ID" value="XAO45830.1"/>
    <property type="molecule type" value="Genomic_DNA"/>
</dbReference>
<dbReference type="KEGG" id="gey:QMQ05_16085"/>
<reference evidence="2 3" key="1">
    <citation type="submission" date="2023-05" db="EMBL/GenBank/DDBJ databases">
        <title>Glutamicibacter sp. B1, complete genome.</title>
        <authorList>
            <person name="Long Y.H."/>
            <person name="Fang T."/>
            <person name="Li X.Y."/>
        </authorList>
    </citation>
    <scope>NUCLEOTIDE SEQUENCE [LARGE SCALE GENOMIC DNA]</scope>
    <source>
        <strain evidence="2 3">B1</strain>
    </source>
</reference>
<evidence type="ECO:0000313" key="3">
    <source>
        <dbReference type="Proteomes" id="UP001486888"/>
    </source>
</evidence>